<dbReference type="EMBL" id="JAKUDN010000001">
    <property type="protein sequence ID" value="MCP8351841.1"/>
    <property type="molecule type" value="Genomic_DNA"/>
</dbReference>
<accession>A0ABT1L4J0</accession>
<evidence type="ECO:0000313" key="1">
    <source>
        <dbReference type="EMBL" id="MCP8351841.1"/>
    </source>
</evidence>
<dbReference type="RefSeq" id="WP_258568950.1">
    <property type="nucleotide sequence ID" value="NZ_JAKUDN010000001.1"/>
</dbReference>
<name>A0ABT1L4J0_9GAMM</name>
<gene>
    <name evidence="1" type="ORF">MKS91_00835</name>
</gene>
<dbReference type="Proteomes" id="UP001320768">
    <property type="component" value="Unassembled WGS sequence"/>
</dbReference>
<sequence>MPSKNNNNIYDLASSKMTKEEQLNNEFKEFLFDNHNDFNSFELDQITESYSDIDFELTSFSKGSNELTLKVDGLAPQTFALDKIDGNHNAVLERLKQDCIKHSRVYDIADAPANSPPPLPTTPKPITTLDLLESNYRQNMNLSTLNTKQKVFCIKMNQLVSTMSVDQVKGILSQISNGGDEVRYQDKIKKALTGHSHNKPPLPAKVHGKALSEVNKVRNSHNNPVYDQDSPALTEKEAFEAITKSYVEFKQRNDSTYNLSKSKVGIRACKDLSSKYKDITRTDLMTILKKTTADLKDNGQINYLPTVAKLLKERGEILRPPKVDRTTKPNLKR</sequence>
<organism evidence="1 2">
    <name type="scientific">Candidatus Synchoanobacter obligatus</name>
    <dbReference type="NCBI Taxonomy" id="2919597"/>
    <lineage>
        <taxon>Bacteria</taxon>
        <taxon>Pseudomonadati</taxon>
        <taxon>Pseudomonadota</taxon>
        <taxon>Gammaproteobacteria</taxon>
        <taxon>Candidatus Comchoanobacterales</taxon>
        <taxon>Candidatus Comchoanobacteraceae</taxon>
        <taxon>Candidatus Synchoanobacter</taxon>
    </lineage>
</organism>
<proteinExistence type="predicted"/>
<reference evidence="1 2" key="1">
    <citation type="journal article" date="2022" name="Nat. Microbiol.">
        <title>The microbiome of a bacterivorous marine choanoflagellate contains a resource-demanding obligate bacterial associate.</title>
        <authorList>
            <person name="Needham D.M."/>
            <person name="Poirier C."/>
            <person name="Bachy C."/>
            <person name="George E.E."/>
            <person name="Wilken S."/>
            <person name="Yung C.C.M."/>
            <person name="Limardo A.J."/>
            <person name="Morando M."/>
            <person name="Sudek L."/>
            <person name="Malmstrom R.R."/>
            <person name="Keeling P.J."/>
            <person name="Santoro A.E."/>
            <person name="Worden A.Z."/>
        </authorList>
    </citation>
    <scope>NUCLEOTIDE SEQUENCE [LARGE SCALE GENOMIC DNA]</scope>
    <source>
        <strain evidence="1 2">Comchoano-2</strain>
    </source>
</reference>
<comment type="caution">
    <text evidence="1">The sequence shown here is derived from an EMBL/GenBank/DDBJ whole genome shotgun (WGS) entry which is preliminary data.</text>
</comment>
<keyword evidence="2" id="KW-1185">Reference proteome</keyword>
<protein>
    <submittedName>
        <fullName evidence="1">Uncharacterized protein</fullName>
    </submittedName>
</protein>
<evidence type="ECO:0000313" key="2">
    <source>
        <dbReference type="Proteomes" id="UP001320768"/>
    </source>
</evidence>